<dbReference type="Pfam" id="PF05730">
    <property type="entry name" value="CFEM"/>
    <property type="match status" value="1"/>
</dbReference>
<keyword evidence="9" id="KW-1185">Reference proteome</keyword>
<evidence type="ECO:0000256" key="3">
    <source>
        <dbReference type="ARBA" id="ARBA00022729"/>
    </source>
</evidence>
<keyword evidence="2" id="KW-0964">Secreted</keyword>
<dbReference type="PROSITE" id="PS52012">
    <property type="entry name" value="CFEM"/>
    <property type="match status" value="1"/>
</dbReference>
<feature type="domain" description="CFEM" evidence="7">
    <location>
        <begin position="23"/>
        <end position="133"/>
    </location>
</feature>
<dbReference type="InterPro" id="IPR008427">
    <property type="entry name" value="Extracellular_membr_CFEM_dom"/>
</dbReference>
<dbReference type="RefSeq" id="XP_037221078.1">
    <property type="nucleotide sequence ID" value="XM_037363157.1"/>
</dbReference>
<proteinExistence type="predicted"/>
<feature type="region of interest" description="Disordered" evidence="5">
    <location>
        <begin position="140"/>
        <end position="159"/>
    </location>
</feature>
<sequence>MQLSVVSLVIAALAPLVFGQSSGSSLSATKSNSAGAANPSASASLAALTPCVIGCLTAAAVDTPCSTFTNVTCACTNADFQFKATSCMQGECKAEELSAAVGIQQAQCSALSLSATAPPTATTPFLPSNSAADISVSGAASAPGSGGSPTSTSPSAGIPAASRPSIGVVTVFAVGLAVALGGAHVL</sequence>
<evidence type="ECO:0000256" key="6">
    <source>
        <dbReference type="SAM" id="SignalP"/>
    </source>
</evidence>
<feature type="signal peptide" evidence="6">
    <location>
        <begin position="1"/>
        <end position="19"/>
    </location>
</feature>
<organism evidence="8 9">
    <name type="scientific">Mycena indigotica</name>
    <dbReference type="NCBI Taxonomy" id="2126181"/>
    <lineage>
        <taxon>Eukaryota</taxon>
        <taxon>Fungi</taxon>
        <taxon>Dikarya</taxon>
        <taxon>Basidiomycota</taxon>
        <taxon>Agaricomycotina</taxon>
        <taxon>Agaricomycetes</taxon>
        <taxon>Agaricomycetidae</taxon>
        <taxon>Agaricales</taxon>
        <taxon>Marasmiineae</taxon>
        <taxon>Mycenaceae</taxon>
        <taxon>Mycena</taxon>
    </lineage>
</organism>
<keyword evidence="3 6" id="KW-0732">Signal</keyword>
<comment type="subcellular location">
    <subcellularLocation>
        <location evidence="1">Secreted</location>
    </subcellularLocation>
</comment>
<accession>A0A8H6SSX3</accession>
<evidence type="ECO:0000256" key="4">
    <source>
        <dbReference type="ARBA" id="ARBA00023157"/>
    </source>
</evidence>
<dbReference type="OrthoDB" id="4505683at2759"/>
<dbReference type="EMBL" id="JACAZF010000005">
    <property type="protein sequence ID" value="KAF7304106.1"/>
    <property type="molecule type" value="Genomic_DNA"/>
</dbReference>
<reference evidence="8" key="1">
    <citation type="submission" date="2020-05" db="EMBL/GenBank/DDBJ databases">
        <title>Mycena genomes resolve the evolution of fungal bioluminescence.</title>
        <authorList>
            <person name="Tsai I.J."/>
        </authorList>
    </citation>
    <scope>NUCLEOTIDE SEQUENCE</scope>
    <source>
        <strain evidence="8">171206Taipei</strain>
    </source>
</reference>
<gene>
    <name evidence="8" type="ORF">MIND_00642100</name>
</gene>
<dbReference type="AlphaFoldDB" id="A0A8H6SSX3"/>
<keyword evidence="4" id="KW-1015">Disulfide bond</keyword>
<dbReference type="GeneID" id="59345673"/>
<name>A0A8H6SSX3_9AGAR</name>
<evidence type="ECO:0000313" key="8">
    <source>
        <dbReference type="EMBL" id="KAF7304106.1"/>
    </source>
</evidence>
<evidence type="ECO:0000259" key="7">
    <source>
        <dbReference type="PROSITE" id="PS52012"/>
    </source>
</evidence>
<evidence type="ECO:0000256" key="2">
    <source>
        <dbReference type="ARBA" id="ARBA00022525"/>
    </source>
</evidence>
<dbReference type="GO" id="GO:0005576">
    <property type="term" value="C:extracellular region"/>
    <property type="evidence" value="ECO:0007669"/>
    <property type="project" value="UniProtKB-SubCell"/>
</dbReference>
<evidence type="ECO:0000313" key="9">
    <source>
        <dbReference type="Proteomes" id="UP000636479"/>
    </source>
</evidence>
<feature type="chain" id="PRO_5034032476" evidence="6">
    <location>
        <begin position="20"/>
        <end position="186"/>
    </location>
</feature>
<dbReference type="Proteomes" id="UP000636479">
    <property type="component" value="Unassembled WGS sequence"/>
</dbReference>
<protein>
    <submittedName>
        <fullName evidence="8">CFEM domain-containing protein</fullName>
    </submittedName>
</protein>
<evidence type="ECO:0000256" key="5">
    <source>
        <dbReference type="SAM" id="MobiDB-lite"/>
    </source>
</evidence>
<comment type="caution">
    <text evidence="8">The sequence shown here is derived from an EMBL/GenBank/DDBJ whole genome shotgun (WGS) entry which is preliminary data.</text>
</comment>
<evidence type="ECO:0000256" key="1">
    <source>
        <dbReference type="ARBA" id="ARBA00004613"/>
    </source>
</evidence>